<dbReference type="AlphaFoldDB" id="A0A9W9A4Y0"/>
<feature type="region of interest" description="Disordered" evidence="1">
    <location>
        <begin position="60"/>
        <end position="105"/>
    </location>
</feature>
<reference evidence="4" key="2">
    <citation type="journal article" date="2023" name="Proc. Natl. Acad. Sci. U.S.A.">
        <title>A global phylogenomic analysis of the shiitake genus Lentinula.</title>
        <authorList>
            <person name="Sierra-Patev S."/>
            <person name="Min B."/>
            <person name="Naranjo-Ortiz M."/>
            <person name="Looney B."/>
            <person name="Konkel Z."/>
            <person name="Slot J.C."/>
            <person name="Sakamoto Y."/>
            <person name="Steenwyk J.L."/>
            <person name="Rokas A."/>
            <person name="Carro J."/>
            <person name="Camarero S."/>
            <person name="Ferreira P."/>
            <person name="Molpeceres G."/>
            <person name="Ruiz-Duenas F.J."/>
            <person name="Serrano A."/>
            <person name="Henrissat B."/>
            <person name="Drula E."/>
            <person name="Hughes K.W."/>
            <person name="Mata J.L."/>
            <person name="Ishikawa N.K."/>
            <person name="Vargas-Isla R."/>
            <person name="Ushijima S."/>
            <person name="Smith C.A."/>
            <person name="Donoghue J."/>
            <person name="Ahrendt S."/>
            <person name="Andreopoulos W."/>
            <person name="He G."/>
            <person name="LaButti K."/>
            <person name="Lipzen A."/>
            <person name="Ng V."/>
            <person name="Riley R."/>
            <person name="Sandor L."/>
            <person name="Barry K."/>
            <person name="Martinez A.T."/>
            <person name="Xiao Y."/>
            <person name="Gibbons J.G."/>
            <person name="Terashima K."/>
            <person name="Grigoriev I.V."/>
            <person name="Hibbett D."/>
        </authorList>
    </citation>
    <scope>NUCLEOTIDE SEQUENCE</scope>
    <source>
        <strain evidence="4">Sp2 HRB7682 ss15</strain>
    </source>
</reference>
<dbReference type="EMBL" id="JANVFS010000024">
    <property type="protein sequence ID" value="KAJ4474040.1"/>
    <property type="molecule type" value="Genomic_DNA"/>
</dbReference>
<sequence length="500" mass="55008">MVIGEGAWLISIFTQISIFWVIYIILAIKHGPVYIDINANDTGIESAEEAPPRKKAKIAPVTLHHGSQYQQEDDDESESSSGNDSNDPALGSDASIDNPQDDLGAGQHLAEEGTVFTNGTEEEGNTERSHSNASYDNDSIFFEERQLSDMEIDGEPELMEPTPSRRSLLHPHGNSGKQWLVISRILNWYCTQAMASQRSQKLEFELPRVSETVLPTSQAVQGPRTATSTSVSDSKSELKWKERTKINTISRNRTFTLGPLSGQPAVMLSVIEKAITLGKCNILLDTTFSLVGSASLKQIGYAALVRVATDEGFDGEYDVCDHLEHGENNAYAKVLISYVSHRIGTERSQLKDHFSIVLGAFNLSRTSGTAPAINLVQRRTYFYPQTPSISDERYKYDYSRPFEHPVFVGYMGAAFFSSTYYSGIIKRYSDVFVSSIQEKPNELEVPKALVAPASTADDDDYNGNGNHDGNPPAQASNKVNKQPVTAADATNEGSRIDSTL</sequence>
<feature type="compositionally biased region" description="Polar residues" evidence="1">
    <location>
        <begin position="491"/>
        <end position="500"/>
    </location>
</feature>
<dbReference type="Proteomes" id="UP001150238">
    <property type="component" value="Unassembled WGS sequence"/>
</dbReference>
<dbReference type="Pfam" id="PF20149">
    <property type="entry name" value="DUF6532"/>
    <property type="match status" value="1"/>
</dbReference>
<dbReference type="InterPro" id="IPR045341">
    <property type="entry name" value="DUF6532"/>
</dbReference>
<accession>A0A9W9A4Y0</accession>
<evidence type="ECO:0000256" key="2">
    <source>
        <dbReference type="SAM" id="Phobius"/>
    </source>
</evidence>
<proteinExistence type="predicted"/>
<evidence type="ECO:0000313" key="4">
    <source>
        <dbReference type="EMBL" id="KAJ4474040.1"/>
    </source>
</evidence>
<feature type="compositionally biased region" description="Polar residues" evidence="1">
    <location>
        <begin position="473"/>
        <end position="483"/>
    </location>
</feature>
<feature type="transmembrane region" description="Helical" evidence="2">
    <location>
        <begin position="6"/>
        <end position="28"/>
    </location>
</feature>
<feature type="region of interest" description="Disordered" evidence="1">
    <location>
        <begin position="117"/>
        <end position="137"/>
    </location>
</feature>
<organism evidence="4 5">
    <name type="scientific">Lentinula lateritia</name>
    <dbReference type="NCBI Taxonomy" id="40482"/>
    <lineage>
        <taxon>Eukaryota</taxon>
        <taxon>Fungi</taxon>
        <taxon>Dikarya</taxon>
        <taxon>Basidiomycota</taxon>
        <taxon>Agaricomycotina</taxon>
        <taxon>Agaricomycetes</taxon>
        <taxon>Agaricomycetidae</taxon>
        <taxon>Agaricales</taxon>
        <taxon>Marasmiineae</taxon>
        <taxon>Omphalotaceae</taxon>
        <taxon>Lentinula</taxon>
    </lineage>
</organism>
<evidence type="ECO:0000313" key="5">
    <source>
        <dbReference type="Proteomes" id="UP001150238"/>
    </source>
</evidence>
<reference evidence="4" key="1">
    <citation type="submission" date="2022-08" db="EMBL/GenBank/DDBJ databases">
        <authorList>
            <consortium name="DOE Joint Genome Institute"/>
            <person name="Min B."/>
            <person name="Riley R."/>
            <person name="Sierra-Patev S."/>
            <person name="Naranjo-Ortiz M."/>
            <person name="Looney B."/>
            <person name="Konkel Z."/>
            <person name="Slot J.C."/>
            <person name="Sakamoto Y."/>
            <person name="Steenwyk J.L."/>
            <person name="Rokas A."/>
            <person name="Carro J."/>
            <person name="Camarero S."/>
            <person name="Ferreira P."/>
            <person name="Molpeceres G."/>
            <person name="Ruiz-Duenas F.J."/>
            <person name="Serrano A."/>
            <person name="Henrissat B."/>
            <person name="Drula E."/>
            <person name="Hughes K.W."/>
            <person name="Mata J.L."/>
            <person name="Ishikawa N.K."/>
            <person name="Vargas-Isla R."/>
            <person name="Ushijima S."/>
            <person name="Smith C.A."/>
            <person name="Ahrendt S."/>
            <person name="Andreopoulos W."/>
            <person name="He G."/>
            <person name="Labutti K."/>
            <person name="Lipzen A."/>
            <person name="Ng V."/>
            <person name="Sandor L."/>
            <person name="Barry K."/>
            <person name="Martinez A.T."/>
            <person name="Xiao Y."/>
            <person name="Gibbons J.G."/>
            <person name="Terashima K."/>
            <person name="Hibbett D.S."/>
            <person name="Grigoriev I.V."/>
        </authorList>
    </citation>
    <scope>NUCLEOTIDE SEQUENCE</scope>
    <source>
        <strain evidence="4">Sp2 HRB7682 ss15</strain>
    </source>
</reference>
<evidence type="ECO:0000256" key="1">
    <source>
        <dbReference type="SAM" id="MobiDB-lite"/>
    </source>
</evidence>
<name>A0A9W9A4Y0_9AGAR</name>
<keyword evidence="2" id="KW-0472">Membrane</keyword>
<gene>
    <name evidence="4" type="ORF">C8J55DRAFT_490731</name>
</gene>
<feature type="domain" description="DUF6532" evidence="3">
    <location>
        <begin position="319"/>
        <end position="456"/>
    </location>
</feature>
<keyword evidence="2" id="KW-1133">Transmembrane helix</keyword>
<keyword evidence="2" id="KW-0812">Transmembrane</keyword>
<protein>
    <recommendedName>
        <fullName evidence="3">DUF6532 domain-containing protein</fullName>
    </recommendedName>
</protein>
<feature type="region of interest" description="Disordered" evidence="1">
    <location>
        <begin position="452"/>
        <end position="500"/>
    </location>
</feature>
<comment type="caution">
    <text evidence="4">The sequence shown here is derived from an EMBL/GenBank/DDBJ whole genome shotgun (WGS) entry which is preliminary data.</text>
</comment>
<evidence type="ECO:0000259" key="3">
    <source>
        <dbReference type="Pfam" id="PF20149"/>
    </source>
</evidence>